<feature type="non-terminal residue" evidence="2">
    <location>
        <position position="77"/>
    </location>
</feature>
<proteinExistence type="predicted"/>
<accession>A0A8J2KUZ5</accession>
<dbReference type="EMBL" id="CAJVCH010531004">
    <property type="protein sequence ID" value="CAG7823914.1"/>
    <property type="molecule type" value="Genomic_DNA"/>
</dbReference>
<feature type="chain" id="PRO_5035196968" evidence="1">
    <location>
        <begin position="19"/>
        <end position="77"/>
    </location>
</feature>
<reference evidence="2" key="1">
    <citation type="submission" date="2021-06" db="EMBL/GenBank/DDBJ databases">
        <authorList>
            <person name="Hodson N. C."/>
            <person name="Mongue J. A."/>
            <person name="Jaron S. K."/>
        </authorList>
    </citation>
    <scope>NUCLEOTIDE SEQUENCE</scope>
</reference>
<evidence type="ECO:0000256" key="1">
    <source>
        <dbReference type="SAM" id="SignalP"/>
    </source>
</evidence>
<keyword evidence="1" id="KW-0732">Signal</keyword>
<evidence type="ECO:0000313" key="3">
    <source>
        <dbReference type="Proteomes" id="UP000708208"/>
    </source>
</evidence>
<evidence type="ECO:0000313" key="2">
    <source>
        <dbReference type="EMBL" id="CAG7823914.1"/>
    </source>
</evidence>
<gene>
    <name evidence="2" type="ORF">AFUS01_LOCUS34102</name>
</gene>
<keyword evidence="3" id="KW-1185">Reference proteome</keyword>
<feature type="signal peptide" evidence="1">
    <location>
        <begin position="1"/>
        <end position="18"/>
    </location>
</feature>
<name>A0A8J2KUZ5_9HEXA</name>
<protein>
    <submittedName>
        <fullName evidence="2">Uncharacterized protein</fullName>
    </submittedName>
</protein>
<dbReference type="AlphaFoldDB" id="A0A8J2KUZ5"/>
<dbReference type="Proteomes" id="UP000708208">
    <property type="component" value="Unassembled WGS sequence"/>
</dbReference>
<sequence>MKAVAVLVFVLAVAVVNGTQTFRPIVIRPRPPPKVDGGAHHGKALLSTKNSGKWVSNAVDVPSGKWVGNDAPSGNNL</sequence>
<comment type="caution">
    <text evidence="2">The sequence shown here is derived from an EMBL/GenBank/DDBJ whole genome shotgun (WGS) entry which is preliminary data.</text>
</comment>
<organism evidence="2 3">
    <name type="scientific">Allacma fusca</name>
    <dbReference type="NCBI Taxonomy" id="39272"/>
    <lineage>
        <taxon>Eukaryota</taxon>
        <taxon>Metazoa</taxon>
        <taxon>Ecdysozoa</taxon>
        <taxon>Arthropoda</taxon>
        <taxon>Hexapoda</taxon>
        <taxon>Collembola</taxon>
        <taxon>Symphypleona</taxon>
        <taxon>Sminthuridae</taxon>
        <taxon>Allacma</taxon>
    </lineage>
</organism>